<accession>A0A4Y7KFE9</accession>
<evidence type="ECO:0000313" key="2">
    <source>
        <dbReference type="Proteomes" id="UP000316621"/>
    </source>
</evidence>
<proteinExistence type="predicted"/>
<dbReference type="Gramene" id="RZC71092">
    <property type="protein sequence ID" value="RZC71092"/>
    <property type="gene ID" value="C5167_034280"/>
</dbReference>
<protein>
    <submittedName>
        <fullName evidence="1">Uncharacterized protein</fullName>
    </submittedName>
</protein>
<keyword evidence="2" id="KW-1185">Reference proteome</keyword>
<reference evidence="1 2" key="1">
    <citation type="journal article" date="2018" name="Science">
        <title>The opium poppy genome and morphinan production.</title>
        <authorList>
            <person name="Guo L."/>
            <person name="Winzer T."/>
            <person name="Yang X."/>
            <person name="Li Y."/>
            <person name="Ning Z."/>
            <person name="He Z."/>
            <person name="Teodor R."/>
            <person name="Lu Y."/>
            <person name="Bowser T.A."/>
            <person name="Graham I.A."/>
            <person name="Ye K."/>
        </authorList>
    </citation>
    <scope>NUCLEOTIDE SEQUENCE [LARGE SCALE GENOMIC DNA]</scope>
    <source>
        <strain evidence="2">cv. HN1</strain>
        <tissue evidence="1">Leaves</tissue>
    </source>
</reference>
<organism evidence="1 2">
    <name type="scientific">Papaver somniferum</name>
    <name type="common">Opium poppy</name>
    <dbReference type="NCBI Taxonomy" id="3469"/>
    <lineage>
        <taxon>Eukaryota</taxon>
        <taxon>Viridiplantae</taxon>
        <taxon>Streptophyta</taxon>
        <taxon>Embryophyta</taxon>
        <taxon>Tracheophyta</taxon>
        <taxon>Spermatophyta</taxon>
        <taxon>Magnoliopsida</taxon>
        <taxon>Ranunculales</taxon>
        <taxon>Papaveraceae</taxon>
        <taxon>Papaveroideae</taxon>
        <taxon>Papaver</taxon>
    </lineage>
</organism>
<dbReference type="AlphaFoldDB" id="A0A4Y7KFE9"/>
<dbReference type="EMBL" id="CM010721">
    <property type="protein sequence ID" value="RZC71092.1"/>
    <property type="molecule type" value="Genomic_DNA"/>
</dbReference>
<gene>
    <name evidence="1" type="ORF">C5167_034280</name>
</gene>
<dbReference type="Proteomes" id="UP000316621">
    <property type="component" value="Chromosome 7"/>
</dbReference>
<name>A0A4Y7KFE9_PAPSO</name>
<evidence type="ECO:0000313" key="1">
    <source>
        <dbReference type="EMBL" id="RZC71092.1"/>
    </source>
</evidence>
<sequence length="106" mass="11702">MMLLPSVHGNGRCRVGCAAVMGTEVAGRNGGRERWVGISGIEEAAVERPRCCEECVAMVLNSEIEWVLWMSQVKYWLVAMKNGRLKLQLHSCRNKARGLVAVENGS</sequence>